<dbReference type="Proteomes" id="UP000050544">
    <property type="component" value="Unassembled WGS sequence"/>
</dbReference>
<evidence type="ECO:0000259" key="1">
    <source>
        <dbReference type="Pfam" id="PF14229"/>
    </source>
</evidence>
<comment type="caution">
    <text evidence="2">The sequence shown here is derived from an EMBL/GenBank/DDBJ whole genome shotgun (WGS) entry which is preliminary data.</text>
</comment>
<protein>
    <submittedName>
        <fullName evidence="2">Ferredoxin</fullName>
    </submittedName>
</protein>
<name>A0A0N8GQH6_9CHLR</name>
<proteinExistence type="predicted"/>
<dbReference type="InterPro" id="IPR025567">
    <property type="entry name" value="DUF4332"/>
</dbReference>
<dbReference type="Pfam" id="PF14229">
    <property type="entry name" value="DUF4332"/>
    <property type="match status" value="1"/>
</dbReference>
<dbReference type="RefSeq" id="WP_054520095.1">
    <property type="nucleotide sequence ID" value="NZ_LGKO01000002.1"/>
</dbReference>
<dbReference type="Gene3D" id="1.10.150.20">
    <property type="entry name" value="5' to 3' exonuclease, C-terminal subdomain"/>
    <property type="match status" value="2"/>
</dbReference>
<dbReference type="AlphaFoldDB" id="A0A0N8GQH6"/>
<dbReference type="STRING" id="869279.SE15_00130"/>
<organism evidence="2 3">
    <name type="scientific">Thermanaerothrix daxensis</name>
    <dbReference type="NCBI Taxonomy" id="869279"/>
    <lineage>
        <taxon>Bacteria</taxon>
        <taxon>Bacillati</taxon>
        <taxon>Chloroflexota</taxon>
        <taxon>Anaerolineae</taxon>
        <taxon>Anaerolineales</taxon>
        <taxon>Anaerolineaceae</taxon>
        <taxon>Thermanaerothrix</taxon>
    </lineage>
</organism>
<keyword evidence="3" id="KW-1185">Reference proteome</keyword>
<evidence type="ECO:0000313" key="3">
    <source>
        <dbReference type="Proteomes" id="UP000050544"/>
    </source>
</evidence>
<sequence length="134" mass="15085">MAKLIYVEGIGEAYARKLEAIGIDTTDKLLKAGSTPKGRKELAEKAGISEKLILEWVNHLDLFRIKGIGSEYADLLEEAGVDSVPELAQRNPENLFNKLIEVNKEKKLVRRLPTLSQVEDWVAQAKQLPRVIEY</sequence>
<accession>A0A0N8GQH6</accession>
<feature type="domain" description="DUF4332" evidence="1">
    <location>
        <begin position="8"/>
        <end position="128"/>
    </location>
</feature>
<reference evidence="2 3" key="1">
    <citation type="submission" date="2015-07" db="EMBL/GenBank/DDBJ databases">
        <title>Whole genome sequence of Thermanaerothrix daxensis DSM 23592.</title>
        <authorList>
            <person name="Hemp J."/>
            <person name="Ward L.M."/>
            <person name="Pace L.A."/>
            <person name="Fischer W.W."/>
        </authorList>
    </citation>
    <scope>NUCLEOTIDE SEQUENCE [LARGE SCALE GENOMIC DNA]</scope>
    <source>
        <strain evidence="2 3">GNS-1</strain>
    </source>
</reference>
<gene>
    <name evidence="2" type="ORF">SE15_00130</name>
</gene>
<dbReference type="OrthoDB" id="9794786at2"/>
<dbReference type="EMBL" id="LGKO01000002">
    <property type="protein sequence ID" value="KPL83722.1"/>
    <property type="molecule type" value="Genomic_DNA"/>
</dbReference>
<evidence type="ECO:0000313" key="2">
    <source>
        <dbReference type="EMBL" id="KPL83722.1"/>
    </source>
</evidence>